<name>A0ABU3BBJ0_9GAMM</name>
<dbReference type="Proteomes" id="UP001259982">
    <property type="component" value="Unassembled WGS sequence"/>
</dbReference>
<reference evidence="7 8" key="1">
    <citation type="submission" date="2023-09" db="EMBL/GenBank/DDBJ databases">
        <authorList>
            <person name="Rey-Velasco X."/>
        </authorList>
    </citation>
    <scope>NUCLEOTIDE SEQUENCE [LARGE SCALE GENOMIC DNA]</scope>
    <source>
        <strain evidence="7 8">P385</strain>
    </source>
</reference>
<dbReference type="Gene3D" id="1.10.760.10">
    <property type="entry name" value="Cytochrome c-like domain"/>
    <property type="match status" value="1"/>
</dbReference>
<dbReference type="EMBL" id="JAVRHY010000022">
    <property type="protein sequence ID" value="MDT0619819.1"/>
    <property type="molecule type" value="Genomic_DNA"/>
</dbReference>
<dbReference type="SUPFAM" id="SSF46626">
    <property type="entry name" value="Cytochrome c"/>
    <property type="match status" value="1"/>
</dbReference>
<evidence type="ECO:0000313" key="7">
    <source>
        <dbReference type="EMBL" id="MDT0619819.1"/>
    </source>
</evidence>
<sequence length="268" mass="28230">MKTVIITLVVLIVGAVIAVPTVVYSGLFNVAATWRDPAPVAWLLHSTYANSVAVRADEIQVPANLGGRERVLQGARNFMAMCSGCHTPPGKSKTPVSTGLNPPPPDLAEIIPHRTLAEAFWVIKNGVRMTGMPAFGPTHKDEELWALVAFLDQMSEATPEAYNTLVAQAKRSAPADDGHGHRHGSEAETVDPGGHDSASSEGHGGPGHHDAKSEQGQTGDMQGMRMQGNSAAPKANEPASPSHGAPGHHDEKPATQPPPADDGHDHQH</sequence>
<accession>A0ABU3BBJ0</accession>
<gene>
    <name evidence="7" type="ORF">RM531_15200</name>
</gene>
<keyword evidence="1 4" id="KW-0349">Heme</keyword>
<feature type="domain" description="Cytochrome c" evidence="6">
    <location>
        <begin position="69"/>
        <end position="155"/>
    </location>
</feature>
<evidence type="ECO:0000256" key="4">
    <source>
        <dbReference type="PROSITE-ProRule" id="PRU00433"/>
    </source>
</evidence>
<comment type="caution">
    <text evidence="7">The sequence shown here is derived from an EMBL/GenBank/DDBJ whole genome shotgun (WGS) entry which is preliminary data.</text>
</comment>
<feature type="compositionally biased region" description="Basic and acidic residues" evidence="5">
    <location>
        <begin position="173"/>
        <end position="186"/>
    </location>
</feature>
<keyword evidence="2 4" id="KW-0479">Metal-binding</keyword>
<evidence type="ECO:0000256" key="3">
    <source>
        <dbReference type="ARBA" id="ARBA00023004"/>
    </source>
</evidence>
<evidence type="ECO:0000256" key="1">
    <source>
        <dbReference type="ARBA" id="ARBA00022617"/>
    </source>
</evidence>
<dbReference type="InterPro" id="IPR009056">
    <property type="entry name" value="Cyt_c-like_dom"/>
</dbReference>
<evidence type="ECO:0000256" key="2">
    <source>
        <dbReference type="ARBA" id="ARBA00022723"/>
    </source>
</evidence>
<keyword evidence="8" id="KW-1185">Reference proteome</keyword>
<evidence type="ECO:0000259" key="6">
    <source>
        <dbReference type="PROSITE" id="PS51007"/>
    </source>
</evidence>
<proteinExistence type="predicted"/>
<protein>
    <submittedName>
        <fullName evidence="7">Cytochrome c</fullName>
    </submittedName>
</protein>
<feature type="region of interest" description="Disordered" evidence="5">
    <location>
        <begin position="170"/>
        <end position="268"/>
    </location>
</feature>
<dbReference type="InterPro" id="IPR036909">
    <property type="entry name" value="Cyt_c-like_dom_sf"/>
</dbReference>
<dbReference type="PROSITE" id="PS51007">
    <property type="entry name" value="CYTC"/>
    <property type="match status" value="1"/>
</dbReference>
<dbReference type="Pfam" id="PF13442">
    <property type="entry name" value="Cytochrome_CBB3"/>
    <property type="match status" value="1"/>
</dbReference>
<organism evidence="7 8">
    <name type="scientific">Spectribacter acetivorans</name>
    <dbReference type="NCBI Taxonomy" id="3075603"/>
    <lineage>
        <taxon>Bacteria</taxon>
        <taxon>Pseudomonadati</taxon>
        <taxon>Pseudomonadota</taxon>
        <taxon>Gammaproteobacteria</taxon>
        <taxon>Salinisphaerales</taxon>
        <taxon>Salinisphaeraceae</taxon>
        <taxon>Spectribacter</taxon>
    </lineage>
</organism>
<evidence type="ECO:0000313" key="8">
    <source>
        <dbReference type="Proteomes" id="UP001259982"/>
    </source>
</evidence>
<keyword evidence="3 4" id="KW-0408">Iron</keyword>
<evidence type="ECO:0000256" key="5">
    <source>
        <dbReference type="SAM" id="MobiDB-lite"/>
    </source>
</evidence>
<dbReference type="RefSeq" id="WP_311660499.1">
    <property type="nucleotide sequence ID" value="NZ_JAVRHY010000022.1"/>
</dbReference>